<keyword evidence="2" id="KW-0813">Transport</keyword>
<evidence type="ECO:0000256" key="4">
    <source>
        <dbReference type="ARBA" id="ARBA00022741"/>
    </source>
</evidence>
<dbReference type="GO" id="GO:0046677">
    <property type="term" value="P:response to antibiotic"/>
    <property type="evidence" value="ECO:0007669"/>
    <property type="project" value="UniProtKB-KW"/>
</dbReference>
<protein>
    <submittedName>
        <fullName evidence="11">ABC-2 type transport system ATP-binding protein</fullName>
    </submittedName>
</protein>
<evidence type="ECO:0000313" key="11">
    <source>
        <dbReference type="EMBL" id="RZU50252.1"/>
    </source>
</evidence>
<dbReference type="InterPro" id="IPR025302">
    <property type="entry name" value="DrrA1/2-like_C"/>
</dbReference>
<keyword evidence="5 11" id="KW-0067">ATP-binding</keyword>
<dbReference type="InterPro" id="IPR027417">
    <property type="entry name" value="P-loop_NTPase"/>
</dbReference>
<keyword evidence="3" id="KW-1003">Cell membrane</keyword>
<dbReference type="Pfam" id="PF00005">
    <property type="entry name" value="ABC_tran"/>
    <property type="match status" value="1"/>
</dbReference>
<dbReference type="Gene3D" id="3.40.50.300">
    <property type="entry name" value="P-loop containing nucleotide triphosphate hydrolases"/>
    <property type="match status" value="1"/>
</dbReference>
<dbReference type="SUPFAM" id="SSF52540">
    <property type="entry name" value="P-loop containing nucleoside triphosphate hydrolases"/>
    <property type="match status" value="1"/>
</dbReference>
<evidence type="ECO:0000256" key="5">
    <source>
        <dbReference type="ARBA" id="ARBA00022840"/>
    </source>
</evidence>
<dbReference type="PANTHER" id="PTHR43582:SF5">
    <property type="entry name" value="ABC TRANSPORTER"/>
    <property type="match status" value="1"/>
</dbReference>
<dbReference type="InterPro" id="IPR017871">
    <property type="entry name" value="ABC_transporter-like_CS"/>
</dbReference>
<dbReference type="NCBIfam" id="TIGR01188">
    <property type="entry name" value="drrA"/>
    <property type="match status" value="1"/>
</dbReference>
<sequence>MIETRGLRKSFTSRQGREKKTVEAVRGVDLTVAEGEIFGFLGPNGAGKTTTLRMLATLIEPDGGSATIAGVDLLKNPGEVRRRIGYVAQGGSTWDDSTAREELVLQARLYGISRSVATERANRVLNAFQLSEYADRKCKTYSGGQRRRVDIALGIIHEPKLVFLDEPTTGLDPQSRAHMWDEVRRLRDEGMTVFITTHYLDEADALCDRISIMDHGQIVASGTPAELKREISGDVVRVGLAAGAVPAAAEVLDVAPFVNKLETQDDGLRLYVDDGATAIPLVLRALDAASVPLGTIELHRPSLDDVFLTKTGRSLREE</sequence>
<dbReference type="GO" id="GO:0005524">
    <property type="term" value="F:ATP binding"/>
    <property type="evidence" value="ECO:0007669"/>
    <property type="project" value="UniProtKB-KW"/>
</dbReference>
<dbReference type="Proteomes" id="UP000292564">
    <property type="component" value="Unassembled WGS sequence"/>
</dbReference>
<evidence type="ECO:0000256" key="8">
    <source>
        <dbReference type="ARBA" id="ARBA00023251"/>
    </source>
</evidence>
<dbReference type="PROSITE" id="PS50893">
    <property type="entry name" value="ABC_TRANSPORTER_2"/>
    <property type="match status" value="1"/>
</dbReference>
<evidence type="ECO:0000313" key="12">
    <source>
        <dbReference type="Proteomes" id="UP000292564"/>
    </source>
</evidence>
<dbReference type="GO" id="GO:1900753">
    <property type="term" value="P:doxorubicin transport"/>
    <property type="evidence" value="ECO:0007669"/>
    <property type="project" value="InterPro"/>
</dbReference>
<dbReference type="FunFam" id="3.40.50.300:FF:000589">
    <property type="entry name" value="ABC transporter, ATP-binding subunit"/>
    <property type="match status" value="1"/>
</dbReference>
<dbReference type="SMART" id="SM00382">
    <property type="entry name" value="AAA"/>
    <property type="match status" value="1"/>
</dbReference>
<feature type="domain" description="ABC transporter" evidence="10">
    <location>
        <begin position="2"/>
        <end position="240"/>
    </location>
</feature>
<name>A0A4Q7ZHF3_9ACTN</name>
<organism evidence="11 12">
    <name type="scientific">Krasilnikovia cinnamomea</name>
    <dbReference type="NCBI Taxonomy" id="349313"/>
    <lineage>
        <taxon>Bacteria</taxon>
        <taxon>Bacillati</taxon>
        <taxon>Actinomycetota</taxon>
        <taxon>Actinomycetes</taxon>
        <taxon>Micromonosporales</taxon>
        <taxon>Micromonosporaceae</taxon>
        <taxon>Krasilnikovia</taxon>
    </lineage>
</organism>
<dbReference type="RefSeq" id="WP_130509213.1">
    <property type="nucleotide sequence ID" value="NZ_SHKY01000001.1"/>
</dbReference>
<keyword evidence="7" id="KW-0472">Membrane</keyword>
<evidence type="ECO:0000256" key="1">
    <source>
        <dbReference type="ARBA" id="ARBA00004413"/>
    </source>
</evidence>
<dbReference type="PROSITE" id="PS00211">
    <property type="entry name" value="ABC_TRANSPORTER_1"/>
    <property type="match status" value="1"/>
</dbReference>
<comment type="subcellular location">
    <subcellularLocation>
        <location evidence="1">Cell membrane</location>
        <topology evidence="1">Peripheral membrane protein</topology>
        <orientation evidence="1">Cytoplasmic side</orientation>
    </subcellularLocation>
</comment>
<dbReference type="OrthoDB" id="9804819at2"/>
<evidence type="ECO:0000256" key="7">
    <source>
        <dbReference type="ARBA" id="ARBA00023136"/>
    </source>
</evidence>
<dbReference type="GO" id="GO:0043215">
    <property type="term" value="P:daunorubicin transport"/>
    <property type="evidence" value="ECO:0007669"/>
    <property type="project" value="InterPro"/>
</dbReference>
<reference evidence="11 12" key="1">
    <citation type="submission" date="2019-02" db="EMBL/GenBank/DDBJ databases">
        <title>Sequencing the genomes of 1000 actinobacteria strains.</title>
        <authorList>
            <person name="Klenk H.-P."/>
        </authorList>
    </citation>
    <scope>NUCLEOTIDE SEQUENCE [LARGE SCALE GENOMIC DNA]</scope>
    <source>
        <strain evidence="11 12">DSM 45162</strain>
    </source>
</reference>
<comment type="similarity">
    <text evidence="9">Belongs to the ABC transporter superfamily. Drug exporter-1 (DrugE1) (TC 3.A.1.105) family.</text>
</comment>
<dbReference type="InterPro" id="IPR003593">
    <property type="entry name" value="AAA+_ATPase"/>
</dbReference>
<accession>A0A4Q7ZHF3</accession>
<keyword evidence="6" id="KW-1278">Translocase</keyword>
<gene>
    <name evidence="11" type="ORF">EV385_2018</name>
</gene>
<proteinExistence type="inferred from homology"/>
<dbReference type="AlphaFoldDB" id="A0A4Q7ZHF3"/>
<dbReference type="Pfam" id="PF13732">
    <property type="entry name" value="DrrA1-3_C"/>
    <property type="match status" value="1"/>
</dbReference>
<dbReference type="GO" id="GO:0016887">
    <property type="term" value="F:ATP hydrolysis activity"/>
    <property type="evidence" value="ECO:0007669"/>
    <property type="project" value="InterPro"/>
</dbReference>
<comment type="caution">
    <text evidence="11">The sequence shown here is derived from an EMBL/GenBank/DDBJ whole genome shotgun (WGS) entry which is preliminary data.</text>
</comment>
<keyword evidence="8" id="KW-0046">Antibiotic resistance</keyword>
<evidence type="ECO:0000256" key="6">
    <source>
        <dbReference type="ARBA" id="ARBA00022967"/>
    </source>
</evidence>
<dbReference type="InterPro" id="IPR005894">
    <property type="entry name" value="DrrA"/>
</dbReference>
<dbReference type="InterPro" id="IPR003439">
    <property type="entry name" value="ABC_transporter-like_ATP-bd"/>
</dbReference>
<evidence type="ECO:0000259" key="10">
    <source>
        <dbReference type="PROSITE" id="PS50893"/>
    </source>
</evidence>
<dbReference type="GO" id="GO:0005886">
    <property type="term" value="C:plasma membrane"/>
    <property type="evidence" value="ECO:0007669"/>
    <property type="project" value="UniProtKB-SubCell"/>
</dbReference>
<evidence type="ECO:0000256" key="2">
    <source>
        <dbReference type="ARBA" id="ARBA00022448"/>
    </source>
</evidence>
<keyword evidence="12" id="KW-1185">Reference proteome</keyword>
<keyword evidence="4" id="KW-0547">Nucleotide-binding</keyword>
<dbReference type="PANTHER" id="PTHR43582">
    <property type="entry name" value="LINEARMYCIN RESISTANCE ATP-BINDING PROTEIN LNRL"/>
    <property type="match status" value="1"/>
</dbReference>
<dbReference type="EMBL" id="SHKY01000001">
    <property type="protein sequence ID" value="RZU50252.1"/>
    <property type="molecule type" value="Genomic_DNA"/>
</dbReference>
<evidence type="ECO:0000256" key="3">
    <source>
        <dbReference type="ARBA" id="ARBA00022475"/>
    </source>
</evidence>
<evidence type="ECO:0000256" key="9">
    <source>
        <dbReference type="ARBA" id="ARBA00049985"/>
    </source>
</evidence>